<comment type="caution">
    <text evidence="5">The sequence shown here is derived from an EMBL/GenBank/DDBJ whole genome shotgun (WGS) entry which is preliminary data.</text>
</comment>
<dbReference type="EMBL" id="NWTC01000042">
    <property type="protein sequence ID" value="PDT44091.1"/>
    <property type="molecule type" value="Genomic_DNA"/>
</dbReference>
<evidence type="ECO:0000256" key="2">
    <source>
        <dbReference type="PROSITE-ProRule" id="PRU00335"/>
    </source>
</evidence>
<evidence type="ECO:0000259" key="3">
    <source>
        <dbReference type="PROSITE" id="PS50977"/>
    </source>
</evidence>
<reference evidence="4" key="3">
    <citation type="submission" date="2019-10" db="EMBL/GenBank/DDBJ databases">
        <authorList>
            <person name="Sugawara M."/>
            <person name="Epstein B."/>
            <person name="Badgley B."/>
            <person name="Unno T."/>
            <person name="Xu L."/>
            <person name="Reese J."/>
            <person name="Gyaneshwar P."/>
            <person name="Denny R."/>
            <person name="Mudege J."/>
            <person name="Bharti A."/>
            <person name="Farmer A."/>
            <person name="May G."/>
            <person name="Woodward J."/>
            <person name="Medigue C."/>
            <person name="Vallenet D."/>
            <person name="Lajus A."/>
            <person name="Rouy Z."/>
            <person name="Martinez-Vaz B."/>
            <person name="Tiffin P."/>
            <person name="Young N."/>
            <person name="Sadowsky M."/>
        </authorList>
    </citation>
    <scope>NUCLEOTIDE SEQUENCE</scope>
    <source>
        <strain evidence="4">USDA205</strain>
    </source>
</reference>
<dbReference type="Proteomes" id="UP000220353">
    <property type="component" value="Unassembled WGS sequence"/>
</dbReference>
<gene>
    <name evidence="5" type="ORF">CO661_31280</name>
    <name evidence="4" type="ORF">GHK48_28465</name>
</gene>
<reference evidence="5 6" key="2">
    <citation type="submission" date="2017-09" db="EMBL/GenBank/DDBJ databases">
        <title>Comparative genomics of rhizobia isolated from Phaseolus vulgaris in China.</title>
        <authorList>
            <person name="Tong W."/>
        </authorList>
    </citation>
    <scope>NUCLEOTIDE SEQUENCE [LARGE SCALE GENOMIC DNA]</scope>
    <source>
        <strain evidence="5 6">PCH1</strain>
    </source>
</reference>
<sequence>MSVPYECTGRKQQKARTRRALVEATRRLLTEGITPTVEQAADAGAISRTTAYRYFPNQRSLLLAAHPEIDLHTLLGDNPPTDPEARIDLAVKTLAELTVENEPELRTMLRLSLDPELGSHEHLVLRQGRAVGWILEAMAPLSERIPQAELRRLALAIRAACGIEALVWLTDIGGLSREEATRLMQWSARALFRAAISDASAAEPCIADS</sequence>
<protein>
    <submittedName>
        <fullName evidence="5">TetR family transcriptional regulator</fullName>
    </submittedName>
    <submittedName>
        <fullName evidence="4">TetR/AcrR family transcriptional regulator</fullName>
    </submittedName>
</protein>
<proteinExistence type="predicted"/>
<dbReference type="Gene3D" id="1.10.357.10">
    <property type="entry name" value="Tetracycline Repressor, domain 2"/>
    <property type="match status" value="1"/>
</dbReference>
<dbReference type="InterPro" id="IPR009057">
    <property type="entry name" value="Homeodomain-like_sf"/>
</dbReference>
<feature type="DNA-binding region" description="H-T-H motif" evidence="2">
    <location>
        <begin position="36"/>
        <end position="55"/>
    </location>
</feature>
<evidence type="ECO:0000313" key="5">
    <source>
        <dbReference type="EMBL" id="PDT44091.1"/>
    </source>
</evidence>
<dbReference type="SUPFAM" id="SSF46689">
    <property type="entry name" value="Homeodomain-like"/>
    <property type="match status" value="1"/>
</dbReference>
<evidence type="ECO:0000313" key="7">
    <source>
        <dbReference type="Proteomes" id="UP000466694"/>
    </source>
</evidence>
<dbReference type="EMBL" id="WISZ01000210">
    <property type="protein sequence ID" value="MQX12070.1"/>
    <property type="molecule type" value="Genomic_DNA"/>
</dbReference>
<accession>A0A2A6LNG1</accession>
<dbReference type="GO" id="GO:0003677">
    <property type="term" value="F:DNA binding"/>
    <property type="evidence" value="ECO:0007669"/>
    <property type="project" value="UniProtKB-UniRule"/>
</dbReference>
<organism evidence="5 6">
    <name type="scientific">Rhizobium fredii</name>
    <name type="common">Sinorhizobium fredii</name>
    <dbReference type="NCBI Taxonomy" id="380"/>
    <lineage>
        <taxon>Bacteria</taxon>
        <taxon>Pseudomonadati</taxon>
        <taxon>Pseudomonadota</taxon>
        <taxon>Alphaproteobacteria</taxon>
        <taxon>Hyphomicrobiales</taxon>
        <taxon>Rhizobiaceae</taxon>
        <taxon>Sinorhizobium/Ensifer group</taxon>
        <taxon>Sinorhizobium</taxon>
    </lineage>
</organism>
<dbReference type="Proteomes" id="UP000466694">
    <property type="component" value="Unassembled WGS sequence"/>
</dbReference>
<name>A0A2A6LNG1_RHIFR</name>
<evidence type="ECO:0000256" key="1">
    <source>
        <dbReference type="ARBA" id="ARBA00023125"/>
    </source>
</evidence>
<keyword evidence="1 2" id="KW-0238">DNA-binding</keyword>
<dbReference type="PROSITE" id="PS50977">
    <property type="entry name" value="HTH_TETR_2"/>
    <property type="match status" value="1"/>
</dbReference>
<evidence type="ECO:0000313" key="6">
    <source>
        <dbReference type="Proteomes" id="UP000220353"/>
    </source>
</evidence>
<dbReference type="InterPro" id="IPR001647">
    <property type="entry name" value="HTH_TetR"/>
</dbReference>
<reference evidence="4 7" key="1">
    <citation type="journal article" date="2013" name="Genome Biol.">
        <title>Comparative genomics of the core and accessory genomes of 48 Sinorhizobium strains comprising five genospecies.</title>
        <authorList>
            <person name="Sugawara M."/>
            <person name="Epstein B."/>
            <person name="Badgley B.D."/>
            <person name="Unno T."/>
            <person name="Xu L."/>
            <person name="Reese J."/>
            <person name="Gyaneshwar P."/>
            <person name="Denny R."/>
            <person name="Mudge J."/>
            <person name="Bharti A.K."/>
            <person name="Farmer A.D."/>
            <person name="May G.D."/>
            <person name="Woodward J.E."/>
            <person name="Medigue C."/>
            <person name="Vallenet D."/>
            <person name="Lajus A."/>
            <person name="Rouy Z."/>
            <person name="Martinez-Vaz B."/>
            <person name="Tiffin P."/>
            <person name="Young N.D."/>
            <person name="Sadowsky M.J."/>
        </authorList>
    </citation>
    <scope>NUCLEOTIDE SEQUENCE [LARGE SCALE GENOMIC DNA]</scope>
    <source>
        <strain evidence="4 7">USDA205</strain>
    </source>
</reference>
<evidence type="ECO:0000313" key="4">
    <source>
        <dbReference type="EMBL" id="MQX12070.1"/>
    </source>
</evidence>
<dbReference type="AlphaFoldDB" id="A0A2A6LNG1"/>
<feature type="domain" description="HTH tetR-type" evidence="3">
    <location>
        <begin position="15"/>
        <end position="73"/>
    </location>
</feature>